<feature type="region of interest" description="Disordered" evidence="1">
    <location>
        <begin position="153"/>
        <end position="203"/>
    </location>
</feature>
<dbReference type="SUPFAM" id="SSF50475">
    <property type="entry name" value="FMN-binding split barrel"/>
    <property type="match status" value="1"/>
</dbReference>
<dbReference type="Gene3D" id="2.30.110.10">
    <property type="entry name" value="Electron Transport, Fmn-binding Protein, Chain A"/>
    <property type="match status" value="1"/>
</dbReference>
<dbReference type="InterPro" id="IPR024747">
    <property type="entry name" value="Pyridox_Oxase-rel"/>
</dbReference>
<accession>A0ABY7XKH5</accession>
<sequence length="203" mass="21711">MMVNDDPAPSYRDTSAAAPAAAAVGVEEIGTAACWRLIEASSLGRLAVQNVDGHPDVFPLNYLVHEGSLYVRSAPGAKLRSLVAHPEVAFEVDGITDAFHWSVVIRGRATRMNTDAAIAASGVLQLISSSPTAKHNYLRLVPDTVTGRRFAVGSSAPARADDARATPEREIVTEEHVTPRGRTPHRTADKPQPIPHLRPWTGG</sequence>
<protein>
    <submittedName>
        <fullName evidence="2">Pyridoxamine 5'-phosphate oxidase family protein</fullName>
    </submittedName>
</protein>
<proteinExistence type="predicted"/>
<gene>
    <name evidence="2" type="ORF">KV395_04640</name>
</gene>
<dbReference type="Proteomes" id="UP001215097">
    <property type="component" value="Chromosome"/>
</dbReference>
<dbReference type="EMBL" id="CP078075">
    <property type="protein sequence ID" value="WDM42598.1"/>
    <property type="molecule type" value="Genomic_DNA"/>
</dbReference>
<feature type="compositionally biased region" description="Basic and acidic residues" evidence="1">
    <location>
        <begin position="159"/>
        <end position="178"/>
    </location>
</feature>
<name>A0ABY7XKH5_MICLT</name>
<dbReference type="RefSeq" id="WP_344709727.1">
    <property type="nucleotide sequence ID" value="NZ_BAAAUN010000001.1"/>
</dbReference>
<keyword evidence="3" id="KW-1185">Reference proteome</keyword>
<dbReference type="Pfam" id="PF12900">
    <property type="entry name" value="Pyridox_ox_2"/>
    <property type="match status" value="1"/>
</dbReference>
<reference evidence="2 3" key="1">
    <citation type="submission" date="2021-06" db="EMBL/GenBank/DDBJ databases">
        <title>Genome-based taxonomic framework of Microbacterium strains isolated from marine environment, the description of four new species and reclassification of four preexisting species.</title>
        <authorList>
            <person name="Lee S.D."/>
            <person name="Kim S.-M."/>
            <person name="Byeon Y.-S."/>
            <person name="Yang H.L."/>
            <person name="Kim I.S."/>
        </authorList>
    </citation>
    <scope>NUCLEOTIDE SEQUENCE [LARGE SCALE GENOMIC DNA]</scope>
    <source>
        <strain evidence="2 3">KACC 14465</strain>
    </source>
</reference>
<dbReference type="InterPro" id="IPR012349">
    <property type="entry name" value="Split_barrel_FMN-bd"/>
</dbReference>
<evidence type="ECO:0000313" key="3">
    <source>
        <dbReference type="Proteomes" id="UP001215097"/>
    </source>
</evidence>
<evidence type="ECO:0000313" key="2">
    <source>
        <dbReference type="EMBL" id="WDM42598.1"/>
    </source>
</evidence>
<evidence type="ECO:0000256" key="1">
    <source>
        <dbReference type="SAM" id="MobiDB-lite"/>
    </source>
</evidence>
<organism evidence="2 3">
    <name type="scientific">Microbacterium luteolum</name>
    <name type="common">Aureobacterium luteolum</name>
    <dbReference type="NCBI Taxonomy" id="69367"/>
    <lineage>
        <taxon>Bacteria</taxon>
        <taxon>Bacillati</taxon>
        <taxon>Actinomycetota</taxon>
        <taxon>Actinomycetes</taxon>
        <taxon>Micrococcales</taxon>
        <taxon>Microbacteriaceae</taxon>
        <taxon>Microbacterium</taxon>
    </lineage>
</organism>